<dbReference type="PANTHER" id="PTHR43471">
    <property type="entry name" value="ABC TRANSPORTER PERMEASE"/>
    <property type="match status" value="1"/>
</dbReference>
<dbReference type="EMBL" id="CP119321">
    <property type="protein sequence ID" value="WEK13631.1"/>
    <property type="molecule type" value="Genomic_DNA"/>
</dbReference>
<proteinExistence type="predicted"/>
<organism evidence="2 3">
    <name type="scientific">Candidatus Microbacterium phytovorans</name>
    <dbReference type="NCBI Taxonomy" id="3121374"/>
    <lineage>
        <taxon>Bacteria</taxon>
        <taxon>Bacillati</taxon>
        <taxon>Actinomycetota</taxon>
        <taxon>Actinomycetes</taxon>
        <taxon>Micrococcales</taxon>
        <taxon>Microbacteriaceae</taxon>
        <taxon>Microbacterium</taxon>
    </lineage>
</organism>
<keyword evidence="1" id="KW-0472">Membrane</keyword>
<feature type="transmembrane region" description="Helical" evidence="1">
    <location>
        <begin position="171"/>
        <end position="191"/>
    </location>
</feature>
<feature type="transmembrane region" description="Helical" evidence="1">
    <location>
        <begin position="322"/>
        <end position="342"/>
    </location>
</feature>
<gene>
    <name evidence="2" type="ORF">P0Y48_00015</name>
</gene>
<keyword evidence="1" id="KW-1133">Transmembrane helix</keyword>
<feature type="transmembrane region" description="Helical" evidence="1">
    <location>
        <begin position="21"/>
        <end position="43"/>
    </location>
</feature>
<feature type="transmembrane region" description="Helical" evidence="1">
    <location>
        <begin position="107"/>
        <end position="130"/>
    </location>
</feature>
<accession>A0AAJ5W045</accession>
<feature type="transmembrane region" description="Helical" evidence="1">
    <location>
        <begin position="55"/>
        <end position="74"/>
    </location>
</feature>
<dbReference type="Proteomes" id="UP001213972">
    <property type="component" value="Chromosome"/>
</dbReference>
<sequence>MNVVRLWTIARLELLQRVRTVSWYVLLGVFALLLVGATALAFLSFGGQEQTGPGVYSTVVYITLLLVILVSPTLSGNSINGDRDAATLAPLQVTLATTAEILLGKFLAAWITGLAFAAVAAPFLLIATLAGGVQAATVAVSLLVLIVEIGVIAAIGVALSGILARPLFSVATTYLVVAALAIGTVIGFGLIGSSMTSEATVSQRSAVYGDDGPLCIDDTTTCWEEPEKMVCDEWTTYTQPTMRFDRVWWLLSANPFVILADATPTQFDRFGNPEDAFGYLKVGVRQTQIPPDLEIVWDECAPWDEDPYPTAQEILDQTVPSWFVGLGVQLLLAVTLLVWAYARTRTPARALPPGTRIA</sequence>
<evidence type="ECO:0000256" key="1">
    <source>
        <dbReference type="SAM" id="Phobius"/>
    </source>
</evidence>
<keyword evidence="1" id="KW-0812">Transmembrane</keyword>
<evidence type="ECO:0000313" key="2">
    <source>
        <dbReference type="EMBL" id="WEK13631.1"/>
    </source>
</evidence>
<feature type="transmembrane region" description="Helical" evidence="1">
    <location>
        <begin position="136"/>
        <end position="159"/>
    </location>
</feature>
<dbReference type="AlphaFoldDB" id="A0AAJ5W045"/>
<reference evidence="2" key="1">
    <citation type="submission" date="2023-03" db="EMBL/GenBank/DDBJ databases">
        <title>Andean soil-derived lignocellulolytic bacterial consortium as a source of novel taxa and putative plastic-active enzymes.</title>
        <authorList>
            <person name="Diaz-Garcia L."/>
            <person name="Chuvochina M."/>
            <person name="Feuerriegel G."/>
            <person name="Bunk B."/>
            <person name="Sproer C."/>
            <person name="Streit W.R."/>
            <person name="Rodriguez L.M."/>
            <person name="Overmann J."/>
            <person name="Jimenez D.J."/>
        </authorList>
    </citation>
    <scope>NUCLEOTIDE SEQUENCE</scope>
    <source>
        <strain evidence="2">MAG 4610</strain>
    </source>
</reference>
<name>A0AAJ5W045_9MICO</name>
<protein>
    <submittedName>
        <fullName evidence="2">ABC transporter permease</fullName>
    </submittedName>
</protein>
<evidence type="ECO:0000313" key="3">
    <source>
        <dbReference type="Proteomes" id="UP001213972"/>
    </source>
</evidence>